<dbReference type="InterPro" id="IPR013087">
    <property type="entry name" value="Znf_C2H2_type"/>
</dbReference>
<evidence type="ECO:0000313" key="4">
    <source>
        <dbReference type="Proteomes" id="UP000310200"/>
    </source>
</evidence>
<protein>
    <recommendedName>
        <fullName evidence="2">C2H2-type domain-containing protein</fullName>
    </recommendedName>
</protein>
<evidence type="ECO:0000256" key="1">
    <source>
        <dbReference type="PROSITE-ProRule" id="PRU00042"/>
    </source>
</evidence>
<proteinExistence type="predicted"/>
<comment type="caution">
    <text evidence="3">The sequence shown here is derived from an EMBL/GenBank/DDBJ whole genome shotgun (WGS) entry which is preliminary data.</text>
</comment>
<accession>A0A4S2KME5</accession>
<dbReference type="STRING" id="300112.A0A4S2KME5"/>
<sequence length="149" mass="17567">MYTHYAGLGSRADEIEAIFFDRSRGGGGIPKFLRVSRPLSSLLLEILPLLREYEVAWPIVLQKYHGVVRNSRHTLRLQPSVNRRGFPCPRCARVFRTSGGMSRHYRLECVDMPRFKCPHCEMRSKYTQAVYRHIRAKHRNMELRFVKLY</sequence>
<name>A0A4S2KME5_9HYME</name>
<gene>
    <name evidence="3" type="ORF">DBV15_09041</name>
</gene>
<dbReference type="PROSITE" id="PS50157">
    <property type="entry name" value="ZINC_FINGER_C2H2_2"/>
    <property type="match status" value="1"/>
</dbReference>
<feature type="domain" description="C2H2-type" evidence="2">
    <location>
        <begin position="86"/>
        <end position="113"/>
    </location>
</feature>
<dbReference type="SMART" id="SM00355">
    <property type="entry name" value="ZnF_C2H2"/>
    <property type="match status" value="2"/>
</dbReference>
<evidence type="ECO:0000259" key="2">
    <source>
        <dbReference type="PROSITE" id="PS50157"/>
    </source>
</evidence>
<dbReference type="Gene3D" id="3.30.160.60">
    <property type="entry name" value="Classic Zinc Finger"/>
    <property type="match status" value="1"/>
</dbReference>
<dbReference type="EMBL" id="QBLH01001901">
    <property type="protein sequence ID" value="TGZ50670.1"/>
    <property type="molecule type" value="Genomic_DNA"/>
</dbReference>
<dbReference type="AlphaFoldDB" id="A0A4S2KME5"/>
<organism evidence="3 4">
    <name type="scientific">Temnothorax longispinosus</name>
    <dbReference type="NCBI Taxonomy" id="300112"/>
    <lineage>
        <taxon>Eukaryota</taxon>
        <taxon>Metazoa</taxon>
        <taxon>Ecdysozoa</taxon>
        <taxon>Arthropoda</taxon>
        <taxon>Hexapoda</taxon>
        <taxon>Insecta</taxon>
        <taxon>Pterygota</taxon>
        <taxon>Neoptera</taxon>
        <taxon>Endopterygota</taxon>
        <taxon>Hymenoptera</taxon>
        <taxon>Apocrita</taxon>
        <taxon>Aculeata</taxon>
        <taxon>Formicoidea</taxon>
        <taxon>Formicidae</taxon>
        <taxon>Myrmicinae</taxon>
        <taxon>Temnothorax</taxon>
    </lineage>
</organism>
<reference evidence="3 4" key="1">
    <citation type="journal article" date="2019" name="Philos. Trans. R. Soc. Lond., B, Biol. Sci.">
        <title>Ant behaviour and brain gene expression of defending hosts depend on the ecological success of the intruding social parasite.</title>
        <authorList>
            <person name="Kaur R."/>
            <person name="Stoldt M."/>
            <person name="Jongepier E."/>
            <person name="Feldmeyer B."/>
            <person name="Menzel F."/>
            <person name="Bornberg-Bauer E."/>
            <person name="Foitzik S."/>
        </authorList>
    </citation>
    <scope>NUCLEOTIDE SEQUENCE [LARGE SCALE GENOMIC DNA]</scope>
    <source>
        <tissue evidence="3">Whole body</tissue>
    </source>
</reference>
<dbReference type="InterPro" id="IPR036236">
    <property type="entry name" value="Znf_C2H2_sf"/>
</dbReference>
<dbReference type="SUPFAM" id="SSF57667">
    <property type="entry name" value="beta-beta-alpha zinc fingers"/>
    <property type="match status" value="1"/>
</dbReference>
<evidence type="ECO:0000313" key="3">
    <source>
        <dbReference type="EMBL" id="TGZ50670.1"/>
    </source>
</evidence>
<keyword evidence="1" id="KW-0863">Zinc-finger</keyword>
<keyword evidence="4" id="KW-1185">Reference proteome</keyword>
<keyword evidence="1" id="KW-0862">Zinc</keyword>
<keyword evidence="1" id="KW-0479">Metal-binding</keyword>
<dbReference type="Proteomes" id="UP000310200">
    <property type="component" value="Unassembled WGS sequence"/>
</dbReference>
<dbReference type="GO" id="GO:0008270">
    <property type="term" value="F:zinc ion binding"/>
    <property type="evidence" value="ECO:0007669"/>
    <property type="project" value="UniProtKB-KW"/>
</dbReference>